<evidence type="ECO:0000256" key="5">
    <source>
        <dbReference type="ARBA" id="ARBA00022741"/>
    </source>
</evidence>
<feature type="transmembrane region" description="Helical" evidence="9">
    <location>
        <begin position="169"/>
        <end position="191"/>
    </location>
</feature>
<keyword evidence="6 11" id="KW-0418">Kinase</keyword>
<keyword evidence="7" id="KW-0067">ATP-binding</keyword>
<comment type="catalytic activity">
    <reaction evidence="1">
        <text>ATP + protein L-histidine = ADP + protein N-phospho-L-histidine.</text>
        <dbReference type="EC" id="2.7.13.3"/>
    </reaction>
</comment>
<dbReference type="CDD" id="cd00075">
    <property type="entry name" value="HATPase"/>
    <property type="match status" value="1"/>
</dbReference>
<keyword evidence="9" id="KW-1133">Transmembrane helix</keyword>
<evidence type="ECO:0000313" key="12">
    <source>
        <dbReference type="Proteomes" id="UP000262583"/>
    </source>
</evidence>
<dbReference type="SMART" id="SM00387">
    <property type="entry name" value="HATPase_c"/>
    <property type="match status" value="1"/>
</dbReference>
<protein>
    <recommendedName>
        <fullName evidence="2">histidine kinase</fullName>
        <ecNumber evidence="2">2.7.13.3</ecNumber>
    </recommendedName>
</protein>
<evidence type="ECO:0000256" key="1">
    <source>
        <dbReference type="ARBA" id="ARBA00000085"/>
    </source>
</evidence>
<keyword evidence="4" id="KW-0808">Transferase</keyword>
<dbReference type="GO" id="GO:0000160">
    <property type="term" value="P:phosphorelay signal transduction system"/>
    <property type="evidence" value="ECO:0007669"/>
    <property type="project" value="UniProtKB-KW"/>
</dbReference>
<dbReference type="EC" id="2.7.13.3" evidence="2"/>
<dbReference type="GO" id="GO:0005524">
    <property type="term" value="F:ATP binding"/>
    <property type="evidence" value="ECO:0007669"/>
    <property type="project" value="UniProtKB-KW"/>
</dbReference>
<dbReference type="GO" id="GO:0004673">
    <property type="term" value="F:protein histidine kinase activity"/>
    <property type="evidence" value="ECO:0007669"/>
    <property type="project" value="UniProtKB-EC"/>
</dbReference>
<evidence type="ECO:0000256" key="6">
    <source>
        <dbReference type="ARBA" id="ARBA00022777"/>
    </source>
</evidence>
<name>A0A2Z4Y7G9_SUMC1</name>
<evidence type="ECO:0000256" key="9">
    <source>
        <dbReference type="SAM" id="Phobius"/>
    </source>
</evidence>
<dbReference type="EMBL" id="CP030759">
    <property type="protein sequence ID" value="AXA36373.1"/>
    <property type="molecule type" value="Genomic_DNA"/>
</dbReference>
<keyword evidence="5" id="KW-0547">Nucleotide-binding</keyword>
<dbReference type="AlphaFoldDB" id="A0A2Z4Y7G9"/>
<dbReference type="PANTHER" id="PTHR43065:SF10">
    <property type="entry name" value="PEROXIDE STRESS-ACTIVATED HISTIDINE KINASE MAK3"/>
    <property type="match status" value="1"/>
</dbReference>
<dbReference type="Gene3D" id="3.30.565.10">
    <property type="entry name" value="Histidine kinase-like ATPase, C-terminal domain"/>
    <property type="match status" value="1"/>
</dbReference>
<dbReference type="SUPFAM" id="SSF55874">
    <property type="entry name" value="ATPase domain of HSP90 chaperone/DNA topoisomerase II/histidine kinase"/>
    <property type="match status" value="1"/>
</dbReference>
<keyword evidence="9" id="KW-0812">Transmembrane</keyword>
<feature type="transmembrane region" description="Helical" evidence="9">
    <location>
        <begin position="12"/>
        <end position="32"/>
    </location>
</feature>
<evidence type="ECO:0000256" key="7">
    <source>
        <dbReference type="ARBA" id="ARBA00022840"/>
    </source>
</evidence>
<sequence>MMSVAPQTTTRWVYALAMVLLAASLAILWHLLTRFEKELQSNLERIQRVFSDETLLKNPGDSNINFGAIEELVEKYRGSQYVRSMTITKLFGKREHIVYPYYLPALFARSSQEVLPAFASDLDPKHGTFRGHPLPWRLPTDAVRLPLMARGHVLGYLYARVDRSPLRSVQLAIALLTVLLAVTISVFLLQFRKQASVISRTTIELEEKRQELVRLERLALAGQLSANILHDLKKPVLNIKSELEEFDADGQQQAPLAEVVQRMREQVGVFLSILREGNLERFVRGEGETEWLSINEAIERSLALVRYERGAVQHKLQLCPDLPPVFGVPVRLVQVFSNLILNAYQAMNGKGTLTIRTAREGNHIAVEISDTGPGIPAEALDKIFRPFYSTKPAEVGTGLGLYITRDIIEEMGGRIYVTSHEGGTTFRIEFPVV</sequence>
<dbReference type="InterPro" id="IPR004358">
    <property type="entry name" value="Sig_transdc_His_kin-like_C"/>
</dbReference>
<evidence type="ECO:0000256" key="3">
    <source>
        <dbReference type="ARBA" id="ARBA00022553"/>
    </source>
</evidence>
<dbReference type="PANTHER" id="PTHR43065">
    <property type="entry name" value="SENSOR HISTIDINE KINASE"/>
    <property type="match status" value="1"/>
</dbReference>
<accession>A0A2Z4Y7G9</accession>
<keyword evidence="9" id="KW-0472">Membrane</keyword>
<evidence type="ECO:0000256" key="4">
    <source>
        <dbReference type="ARBA" id="ARBA00022679"/>
    </source>
</evidence>
<organism evidence="11 12">
    <name type="scientific">Sumerlaea chitinivorans</name>
    <dbReference type="NCBI Taxonomy" id="2250252"/>
    <lineage>
        <taxon>Bacteria</taxon>
        <taxon>Candidatus Sumerlaeota</taxon>
        <taxon>Candidatus Sumerlaeia</taxon>
        <taxon>Candidatus Sumerlaeales</taxon>
        <taxon>Candidatus Sumerlaeaceae</taxon>
        <taxon>Candidatus Sumerlaea</taxon>
    </lineage>
</organism>
<dbReference type="KEGG" id="schv:BRCON_1596"/>
<dbReference type="InterPro" id="IPR005467">
    <property type="entry name" value="His_kinase_dom"/>
</dbReference>
<evidence type="ECO:0000256" key="8">
    <source>
        <dbReference type="ARBA" id="ARBA00023012"/>
    </source>
</evidence>
<dbReference type="InterPro" id="IPR036890">
    <property type="entry name" value="HATPase_C_sf"/>
</dbReference>
<dbReference type="Gene3D" id="1.10.287.130">
    <property type="match status" value="1"/>
</dbReference>
<reference evidence="11 12" key="1">
    <citation type="submission" date="2018-05" db="EMBL/GenBank/DDBJ databases">
        <title>A metagenomic window into the 2 km-deep terrestrial subsurface aquifer revealed taxonomically and functionally diverse microbial community comprising novel uncultured bacterial lineages.</title>
        <authorList>
            <person name="Kadnikov V.V."/>
            <person name="Mardanov A.V."/>
            <person name="Beletsky A.V."/>
            <person name="Banks D."/>
            <person name="Pimenov N.V."/>
            <person name="Frank Y.A."/>
            <person name="Karnachuk O.V."/>
            <person name="Ravin N.V."/>
        </authorList>
    </citation>
    <scope>NUCLEOTIDE SEQUENCE [LARGE SCALE GENOMIC DNA]</scope>
    <source>
        <strain evidence="11">BY</strain>
    </source>
</reference>
<dbReference type="PRINTS" id="PR00344">
    <property type="entry name" value="BCTRLSENSOR"/>
</dbReference>
<evidence type="ECO:0000259" key="10">
    <source>
        <dbReference type="PROSITE" id="PS50109"/>
    </source>
</evidence>
<proteinExistence type="predicted"/>
<dbReference type="Pfam" id="PF02518">
    <property type="entry name" value="HATPase_c"/>
    <property type="match status" value="1"/>
</dbReference>
<dbReference type="PROSITE" id="PS50109">
    <property type="entry name" value="HIS_KIN"/>
    <property type="match status" value="1"/>
</dbReference>
<gene>
    <name evidence="11" type="ORF">BRCON_1596</name>
</gene>
<keyword evidence="8" id="KW-0902">Two-component regulatory system</keyword>
<evidence type="ECO:0000256" key="2">
    <source>
        <dbReference type="ARBA" id="ARBA00012438"/>
    </source>
</evidence>
<evidence type="ECO:0000313" key="11">
    <source>
        <dbReference type="EMBL" id="AXA36373.1"/>
    </source>
</evidence>
<feature type="domain" description="Histidine kinase" evidence="10">
    <location>
        <begin position="227"/>
        <end position="433"/>
    </location>
</feature>
<dbReference type="Proteomes" id="UP000262583">
    <property type="component" value="Chromosome"/>
</dbReference>
<keyword evidence="3" id="KW-0597">Phosphoprotein</keyword>
<dbReference type="InterPro" id="IPR003594">
    <property type="entry name" value="HATPase_dom"/>
</dbReference>